<dbReference type="PANTHER" id="PTHR38011:SF11">
    <property type="entry name" value="2,5-DIAMINO-6-RIBOSYLAMINO-4(3H)-PYRIMIDINONE 5'-PHOSPHATE REDUCTASE"/>
    <property type="match status" value="1"/>
</dbReference>
<proteinExistence type="predicted"/>
<evidence type="ECO:0000313" key="2">
    <source>
        <dbReference type="EMBL" id="TDD96865.1"/>
    </source>
</evidence>
<dbReference type="AlphaFoldDB" id="A0A4R5CBS5"/>
<dbReference type="InterPro" id="IPR002734">
    <property type="entry name" value="RibDG_C"/>
</dbReference>
<dbReference type="EMBL" id="SMKZ01000078">
    <property type="protein sequence ID" value="TDD96865.1"/>
    <property type="molecule type" value="Genomic_DNA"/>
</dbReference>
<name>A0A4R5CBS5_9ACTN</name>
<reference evidence="2 3" key="1">
    <citation type="submission" date="2019-03" db="EMBL/GenBank/DDBJ databases">
        <title>Draft genome sequences of novel Actinobacteria.</title>
        <authorList>
            <person name="Sahin N."/>
            <person name="Ay H."/>
            <person name="Saygin H."/>
        </authorList>
    </citation>
    <scope>NUCLEOTIDE SEQUENCE [LARGE SCALE GENOMIC DNA]</scope>
    <source>
        <strain evidence="2 3">5K138</strain>
    </source>
</reference>
<dbReference type="SUPFAM" id="SSF53597">
    <property type="entry name" value="Dihydrofolate reductase-like"/>
    <property type="match status" value="1"/>
</dbReference>
<dbReference type="Proteomes" id="UP000294739">
    <property type="component" value="Unassembled WGS sequence"/>
</dbReference>
<dbReference type="Pfam" id="PF01872">
    <property type="entry name" value="RibD_C"/>
    <property type="match status" value="1"/>
</dbReference>
<accession>A0A4R5CBS5</accession>
<evidence type="ECO:0000313" key="3">
    <source>
        <dbReference type="Proteomes" id="UP000294739"/>
    </source>
</evidence>
<dbReference type="InParanoid" id="A0A4R5CBS5"/>
<dbReference type="InterPro" id="IPR050765">
    <property type="entry name" value="Riboflavin_Biosynth_HTPR"/>
</dbReference>
<dbReference type="GO" id="GO:0008703">
    <property type="term" value="F:5-amino-6-(5-phosphoribosylamino)uracil reductase activity"/>
    <property type="evidence" value="ECO:0007669"/>
    <property type="project" value="InterPro"/>
</dbReference>
<comment type="caution">
    <text evidence="2">The sequence shown here is derived from an EMBL/GenBank/DDBJ whole genome shotgun (WGS) entry which is preliminary data.</text>
</comment>
<feature type="domain" description="Bacterial bifunctional deaminase-reductase C-terminal" evidence="1">
    <location>
        <begin position="4"/>
        <end position="182"/>
    </location>
</feature>
<gene>
    <name evidence="2" type="ORF">E1269_30050</name>
</gene>
<dbReference type="PANTHER" id="PTHR38011">
    <property type="entry name" value="DIHYDROFOLATE REDUCTASE FAMILY PROTEIN (AFU_ORTHOLOGUE AFUA_8G06820)"/>
    <property type="match status" value="1"/>
</dbReference>
<evidence type="ECO:0000259" key="1">
    <source>
        <dbReference type="Pfam" id="PF01872"/>
    </source>
</evidence>
<dbReference type="Gene3D" id="3.40.430.10">
    <property type="entry name" value="Dihydrofolate Reductase, subunit A"/>
    <property type="match status" value="1"/>
</dbReference>
<dbReference type="GO" id="GO:0009231">
    <property type="term" value="P:riboflavin biosynthetic process"/>
    <property type="evidence" value="ECO:0007669"/>
    <property type="project" value="InterPro"/>
</dbReference>
<dbReference type="InterPro" id="IPR024072">
    <property type="entry name" value="DHFR-like_dom_sf"/>
</dbReference>
<keyword evidence="3" id="KW-1185">Reference proteome</keyword>
<protein>
    <submittedName>
        <fullName evidence="2">Dihydrofolate reductase</fullName>
    </submittedName>
</protein>
<dbReference type="OrthoDB" id="3471498at2"/>
<organism evidence="2 3">
    <name type="scientific">Jiangella asiatica</name>
    <dbReference type="NCBI Taxonomy" id="2530372"/>
    <lineage>
        <taxon>Bacteria</taxon>
        <taxon>Bacillati</taxon>
        <taxon>Actinomycetota</taxon>
        <taxon>Actinomycetes</taxon>
        <taxon>Jiangellales</taxon>
        <taxon>Jiangellaceae</taxon>
        <taxon>Jiangella</taxon>
    </lineage>
</organism>
<sequence>MRSLVYYVASTVDGFIAGPDGQYDFFSAEGDHMRAITEQYPETIPVHFRSMLGIDPPNQTIDTVLEGRVAYQLGLDEGVANAYPHLRHLVFSRTLAESPDPGVEIVGTDPAARVRELKQEGGARIWLCGGGQLAGALHDEIDELAVKIYPVSIGSGRPLFAGGFRPRHLRVKDAQVFEDGVVFVHYVRA</sequence>
<dbReference type="RefSeq" id="WP_131901606.1">
    <property type="nucleotide sequence ID" value="NZ_SMKZ01000078.1"/>
</dbReference>